<dbReference type="EMBL" id="ANOH01000377">
    <property type="protein sequence ID" value="EMI53130.1"/>
    <property type="molecule type" value="Genomic_DNA"/>
</dbReference>
<accession>M5TVD1</accession>
<dbReference type="Proteomes" id="UP000011885">
    <property type="component" value="Unassembled WGS sequence"/>
</dbReference>
<organism evidence="1 2">
    <name type="scientific">Rhodopirellula sallentina SM41</name>
    <dbReference type="NCBI Taxonomy" id="1263870"/>
    <lineage>
        <taxon>Bacteria</taxon>
        <taxon>Pseudomonadati</taxon>
        <taxon>Planctomycetota</taxon>
        <taxon>Planctomycetia</taxon>
        <taxon>Pirellulales</taxon>
        <taxon>Pirellulaceae</taxon>
        <taxon>Rhodopirellula</taxon>
    </lineage>
</organism>
<keyword evidence="2" id="KW-1185">Reference proteome</keyword>
<gene>
    <name evidence="1" type="ORF">RSSM_05435</name>
</gene>
<comment type="caution">
    <text evidence="1">The sequence shown here is derived from an EMBL/GenBank/DDBJ whole genome shotgun (WGS) entry which is preliminary data.</text>
</comment>
<dbReference type="PATRIC" id="fig|1263870.3.peg.5763"/>
<dbReference type="AlphaFoldDB" id="M5TVD1"/>
<proteinExistence type="predicted"/>
<evidence type="ECO:0000313" key="1">
    <source>
        <dbReference type="EMBL" id="EMI53130.1"/>
    </source>
</evidence>
<reference evidence="1 2" key="1">
    <citation type="journal article" date="2013" name="Mar. Genomics">
        <title>Expression of sulfatases in Rhodopirellula baltica and the diversity of sulfatases in the genus Rhodopirellula.</title>
        <authorList>
            <person name="Wegner C.E."/>
            <person name="Richter-Heitmann T."/>
            <person name="Klindworth A."/>
            <person name="Klockow C."/>
            <person name="Richter M."/>
            <person name="Achstetter T."/>
            <person name="Glockner F.O."/>
            <person name="Harder J."/>
        </authorList>
    </citation>
    <scope>NUCLEOTIDE SEQUENCE [LARGE SCALE GENOMIC DNA]</scope>
    <source>
        <strain evidence="1 2">SM41</strain>
    </source>
</reference>
<sequence length="172" mass="19111">MYQMVAKDSDSEFFRCPITAENSSAWLRIRRRRVNVQLQEASIDGFTILVRAVDSTRLRIGEPWMLMHDGTTLEVQAQWFFQAADGRVQIGLRRLRDLTPPPVIGGWMPRVFSRPQTPDYSSSSLVLTCGVLAMVLSLALPGVGDKLGTSSRIQSAINGLYGGIRSAIGNWI</sequence>
<protein>
    <submittedName>
        <fullName evidence="1">Uncharacterized protein</fullName>
    </submittedName>
</protein>
<name>M5TVD1_9BACT</name>
<evidence type="ECO:0000313" key="2">
    <source>
        <dbReference type="Proteomes" id="UP000011885"/>
    </source>
</evidence>